<comment type="caution">
    <text evidence="23">The sequence shown here is derived from an EMBL/GenBank/DDBJ whole genome shotgun (WGS) entry which is preliminary data.</text>
</comment>
<dbReference type="CDD" id="cd00088">
    <property type="entry name" value="HPT"/>
    <property type="match status" value="1"/>
</dbReference>
<dbReference type="InterPro" id="IPR037952">
    <property type="entry name" value="Sensor_TorS"/>
</dbReference>
<evidence type="ECO:0000256" key="16">
    <source>
        <dbReference type="PROSITE-ProRule" id="PRU00169"/>
    </source>
</evidence>
<feature type="domain" description="HAMP" evidence="21">
    <location>
        <begin position="360"/>
        <end position="412"/>
    </location>
</feature>
<feature type="modified residue" description="Phosphohistidine" evidence="15">
    <location>
        <position position="917"/>
    </location>
</feature>
<dbReference type="PROSITE" id="PS50110">
    <property type="entry name" value="RESPONSE_REGULATORY"/>
    <property type="match status" value="1"/>
</dbReference>
<dbReference type="PROSITE" id="PS50885">
    <property type="entry name" value="HAMP"/>
    <property type="match status" value="1"/>
</dbReference>
<feature type="domain" description="HPt" evidence="22">
    <location>
        <begin position="878"/>
        <end position="973"/>
    </location>
</feature>
<protein>
    <recommendedName>
        <fullName evidence="3">histidine kinase</fullName>
        <ecNumber evidence="3">2.7.13.3</ecNumber>
    </recommendedName>
</protein>
<comment type="subcellular location">
    <subcellularLocation>
        <location evidence="2">Cell membrane</location>
        <topology evidence="2">Multi-pass membrane protein</topology>
    </subcellularLocation>
</comment>
<dbReference type="NCBIfam" id="TIGR02956">
    <property type="entry name" value="TMAO_torS"/>
    <property type="match status" value="1"/>
</dbReference>
<dbReference type="SMART" id="SM00387">
    <property type="entry name" value="HATPase_c"/>
    <property type="match status" value="1"/>
</dbReference>
<proteinExistence type="predicted"/>
<dbReference type="Gene3D" id="1.20.58.920">
    <property type="match status" value="1"/>
</dbReference>
<dbReference type="GO" id="GO:0004673">
    <property type="term" value="F:protein histidine kinase activity"/>
    <property type="evidence" value="ECO:0007669"/>
    <property type="project" value="UniProtKB-EC"/>
</dbReference>
<keyword evidence="9" id="KW-0418">Kinase</keyword>
<dbReference type="Gene3D" id="1.10.287.130">
    <property type="match status" value="1"/>
</dbReference>
<organism evidence="23 24">
    <name type="scientific">Vibrio hippocampi</name>
    <dbReference type="NCBI Taxonomy" id="654686"/>
    <lineage>
        <taxon>Bacteria</taxon>
        <taxon>Pseudomonadati</taxon>
        <taxon>Pseudomonadota</taxon>
        <taxon>Gammaproteobacteria</taxon>
        <taxon>Vibrionales</taxon>
        <taxon>Vibrionaceae</taxon>
        <taxon>Vibrio</taxon>
    </lineage>
</organism>
<keyword evidence="7 18" id="KW-0812">Transmembrane</keyword>
<feature type="domain" description="Response regulatory" evidence="20">
    <location>
        <begin position="712"/>
        <end position="830"/>
    </location>
</feature>
<evidence type="ECO:0000256" key="18">
    <source>
        <dbReference type="SAM" id="Phobius"/>
    </source>
</evidence>
<keyword evidence="5 16" id="KW-0597">Phosphoprotein</keyword>
<dbReference type="PIRSF" id="PIRSF036437">
    <property type="entry name" value="HK_TorS"/>
    <property type="match status" value="1"/>
</dbReference>
<dbReference type="Gene3D" id="1.20.120.160">
    <property type="entry name" value="HPT domain"/>
    <property type="match status" value="1"/>
</dbReference>
<evidence type="ECO:0000256" key="10">
    <source>
        <dbReference type="ARBA" id="ARBA00022801"/>
    </source>
</evidence>
<dbReference type="InterPro" id="IPR014302">
    <property type="entry name" value="Sig_transdc_His_kinase_TorS"/>
</dbReference>
<dbReference type="RefSeq" id="WP_237486154.1">
    <property type="nucleotide sequence ID" value="NZ_CAKLCM010000003.1"/>
</dbReference>
<dbReference type="PRINTS" id="PR00344">
    <property type="entry name" value="BCTRLSENSOR"/>
</dbReference>
<name>A0ABM8ZM79_9VIBR</name>
<dbReference type="CDD" id="cd16172">
    <property type="entry name" value="TorS_sensor_domain"/>
    <property type="match status" value="1"/>
</dbReference>
<accession>A0ABM8ZM79</accession>
<evidence type="ECO:0000259" key="19">
    <source>
        <dbReference type="PROSITE" id="PS50109"/>
    </source>
</evidence>
<evidence type="ECO:0000256" key="1">
    <source>
        <dbReference type="ARBA" id="ARBA00000085"/>
    </source>
</evidence>
<evidence type="ECO:0000256" key="13">
    <source>
        <dbReference type="ARBA" id="ARBA00023012"/>
    </source>
</evidence>
<evidence type="ECO:0000256" key="14">
    <source>
        <dbReference type="ARBA" id="ARBA00023136"/>
    </source>
</evidence>
<evidence type="ECO:0000256" key="4">
    <source>
        <dbReference type="ARBA" id="ARBA00022475"/>
    </source>
</evidence>
<dbReference type="CDD" id="cd00082">
    <property type="entry name" value="HisKA"/>
    <property type="match status" value="1"/>
</dbReference>
<evidence type="ECO:0000256" key="2">
    <source>
        <dbReference type="ARBA" id="ARBA00004651"/>
    </source>
</evidence>
<evidence type="ECO:0000259" key="20">
    <source>
        <dbReference type="PROSITE" id="PS50110"/>
    </source>
</evidence>
<evidence type="ECO:0000256" key="9">
    <source>
        <dbReference type="ARBA" id="ARBA00022777"/>
    </source>
</evidence>
<dbReference type="SUPFAM" id="SSF47384">
    <property type="entry name" value="Homodimeric domain of signal transducing histidine kinase"/>
    <property type="match status" value="1"/>
</dbReference>
<evidence type="ECO:0000259" key="21">
    <source>
        <dbReference type="PROSITE" id="PS50885"/>
    </source>
</evidence>
<evidence type="ECO:0000256" key="7">
    <source>
        <dbReference type="ARBA" id="ARBA00022692"/>
    </source>
</evidence>
<dbReference type="PANTHER" id="PTHR45339">
    <property type="entry name" value="HYBRID SIGNAL TRANSDUCTION HISTIDINE KINASE J"/>
    <property type="match status" value="1"/>
</dbReference>
<feature type="domain" description="Histidine kinase" evidence="19">
    <location>
        <begin position="476"/>
        <end position="692"/>
    </location>
</feature>
<dbReference type="Pfam" id="PF00072">
    <property type="entry name" value="Response_reg"/>
    <property type="match status" value="1"/>
</dbReference>
<evidence type="ECO:0000313" key="23">
    <source>
        <dbReference type="EMBL" id="CAH0529568.1"/>
    </source>
</evidence>
<dbReference type="InterPro" id="IPR011006">
    <property type="entry name" value="CheY-like_superfamily"/>
</dbReference>
<keyword evidence="13" id="KW-0902">Two-component regulatory system</keyword>
<reference evidence="23" key="1">
    <citation type="submission" date="2021-12" db="EMBL/GenBank/DDBJ databases">
        <authorList>
            <person name="Rodrigo-Torres L."/>
            <person name="Arahal R. D."/>
            <person name="Lucena T."/>
        </authorList>
    </citation>
    <scope>NUCLEOTIDE SEQUENCE</scope>
    <source>
        <strain evidence="23">CECT 8226</strain>
    </source>
</reference>
<evidence type="ECO:0000256" key="6">
    <source>
        <dbReference type="ARBA" id="ARBA00022679"/>
    </source>
</evidence>
<dbReference type="CDD" id="cd17546">
    <property type="entry name" value="REC_hyHK_CKI1_RcsC-like"/>
    <property type="match status" value="1"/>
</dbReference>
<dbReference type="SUPFAM" id="SSF52172">
    <property type="entry name" value="CheY-like"/>
    <property type="match status" value="1"/>
</dbReference>
<dbReference type="SUPFAM" id="SSF47226">
    <property type="entry name" value="Histidine-containing phosphotransfer domain, HPT domain"/>
    <property type="match status" value="1"/>
</dbReference>
<evidence type="ECO:0000256" key="8">
    <source>
        <dbReference type="ARBA" id="ARBA00022741"/>
    </source>
</evidence>
<dbReference type="InterPro" id="IPR004358">
    <property type="entry name" value="Sig_transdc_His_kin-like_C"/>
</dbReference>
<dbReference type="InterPro" id="IPR003660">
    <property type="entry name" value="HAMP_dom"/>
</dbReference>
<evidence type="ECO:0000256" key="17">
    <source>
        <dbReference type="SAM" id="Coils"/>
    </source>
</evidence>
<feature type="transmembrane region" description="Helical" evidence="18">
    <location>
        <begin position="337"/>
        <end position="359"/>
    </location>
</feature>
<dbReference type="CDD" id="cd16922">
    <property type="entry name" value="HATPase_EvgS-ArcB-TorS-like"/>
    <property type="match status" value="1"/>
</dbReference>
<dbReference type="Gene3D" id="3.40.50.2300">
    <property type="match status" value="1"/>
</dbReference>
<evidence type="ECO:0000256" key="11">
    <source>
        <dbReference type="ARBA" id="ARBA00022840"/>
    </source>
</evidence>
<feature type="modified residue" description="4-aspartylphosphate" evidence="16">
    <location>
        <position position="761"/>
    </location>
</feature>
<dbReference type="EMBL" id="CAKLCM010000003">
    <property type="protein sequence ID" value="CAH0529568.1"/>
    <property type="molecule type" value="Genomic_DNA"/>
</dbReference>
<dbReference type="Pfam" id="PF21689">
    <property type="entry name" value="TorS_sensor_domain"/>
    <property type="match status" value="1"/>
</dbReference>
<dbReference type="InterPro" id="IPR036890">
    <property type="entry name" value="HATPase_C_sf"/>
</dbReference>
<keyword evidence="12 18" id="KW-1133">Transmembrane helix</keyword>
<keyword evidence="11" id="KW-0067">ATP-binding</keyword>
<dbReference type="Pfam" id="PF01627">
    <property type="entry name" value="Hpt"/>
    <property type="match status" value="1"/>
</dbReference>
<dbReference type="CDD" id="cd06225">
    <property type="entry name" value="HAMP"/>
    <property type="match status" value="1"/>
</dbReference>
<dbReference type="SUPFAM" id="SSF55874">
    <property type="entry name" value="ATPase domain of HSP90 chaperone/DNA topoisomerase II/histidine kinase"/>
    <property type="match status" value="1"/>
</dbReference>
<dbReference type="InterPro" id="IPR003661">
    <property type="entry name" value="HisK_dim/P_dom"/>
</dbReference>
<keyword evidence="8" id="KW-0547">Nucleotide-binding</keyword>
<evidence type="ECO:0000256" key="12">
    <source>
        <dbReference type="ARBA" id="ARBA00022989"/>
    </source>
</evidence>
<evidence type="ECO:0000256" key="3">
    <source>
        <dbReference type="ARBA" id="ARBA00012438"/>
    </source>
</evidence>
<comment type="catalytic activity">
    <reaction evidence="1">
        <text>ATP + protein L-histidine = ADP + protein N-phospho-L-histidine.</text>
        <dbReference type="EC" id="2.7.13.3"/>
    </reaction>
</comment>
<dbReference type="Gene3D" id="3.30.565.10">
    <property type="entry name" value="Histidine kinase-like ATPase, C-terminal domain"/>
    <property type="match status" value="1"/>
</dbReference>
<sequence length="978" mass="108807">MVLSRASIGQKLLFSFVVMALLVLLSTAIGVSGFSLVEKTKRNVVDTAIPSMIEARQVSELSSQIIASVHTLASAKTTKQHQESGSQLFNELELLLERIKTLRTDSFDTELLTELENNVQAIIDSLAELGLSVNQSINLSGYSKQQVDQLNVWAQELEQLTRTQVLNTSTITVANVTHIYGLVENNNKLQATKALDELVEVDLDLSERLHELHLLAFRTLNQIEEFKTVSDPQRIEQLQRNYIANVNIMKRRVQGVEDPTRSQQMSLLLQQLNQGKRVFETLKQKHETDIHSQTILQDTLVLFASLNTTVSQLVDQSNLTTSNAVETLSSTLLYAKWTLGLLSLVSLLIATVVIWRVIFRSVVTRLQTYSAALLSIAKGKLDVDLEVKGNDELAYMGQAILTARDTAKSLQVMVKAESKARQELEQHKAQLEQTVTERTYQLQRANIRLNQEVVNHTKARNDAEQANKAKSAFLATMSHEIRTPMNGVLGTAALMEETPLTSKQGHYLDVINRSGQTLLAILNDILDYSKIEAGHLEIRQKPFDLYRMVQDCYQLMLGKALEKDLDFRFTISDDVNTVYSGDVTRISQVINNLVGNAIKFTETGSVEIKVSREPQGELLFEISDTGIGISSEDQIHLFEAFTQGDSSHSSKGGTGLGLAICQRLVRTMQGELYLDSYIGEGSRFWFNLPLAIAELDIAQQSDLASVSKRSARVLLVEDNPVNLMVAEGFLVNMGHHVICAETGKAATQLFSDHSFDIVLLDINLPDTNGVELLRSLRAQHPMKANTVPFIAVSAHVFREEVTSYLDAGFDGYLPKPIDREALRTTIQSHLVDTDEHEGVMDDSENHEPVATLPIDDNNQQRVNVIDEAVLQQDLEILGYARMSSIVDAFDNSCEQLLQELDAAALARNDSLIRSLAHKLKGSAGSLGLQRLYQLTLDIETSSSHCQAYDDKRSELNTVVSESSKALQRVLEKSHQSDD</sequence>
<dbReference type="SMART" id="SM00304">
    <property type="entry name" value="HAMP"/>
    <property type="match status" value="1"/>
</dbReference>
<dbReference type="InterPro" id="IPR008207">
    <property type="entry name" value="Sig_transdc_His_kin_Hpt_dom"/>
</dbReference>
<dbReference type="InterPro" id="IPR036641">
    <property type="entry name" value="HPT_dom_sf"/>
</dbReference>
<evidence type="ECO:0000259" key="22">
    <source>
        <dbReference type="PROSITE" id="PS50894"/>
    </source>
</evidence>
<evidence type="ECO:0000256" key="15">
    <source>
        <dbReference type="PROSITE-ProRule" id="PRU00110"/>
    </source>
</evidence>
<dbReference type="InterPro" id="IPR003594">
    <property type="entry name" value="HATPase_dom"/>
</dbReference>
<dbReference type="Pfam" id="PF00512">
    <property type="entry name" value="HisKA"/>
    <property type="match status" value="1"/>
</dbReference>
<dbReference type="InterPro" id="IPR038188">
    <property type="entry name" value="TorS_sensor_sf"/>
</dbReference>
<dbReference type="SMART" id="SM00388">
    <property type="entry name" value="HisKA"/>
    <property type="match status" value="1"/>
</dbReference>
<keyword evidence="24" id="KW-1185">Reference proteome</keyword>
<dbReference type="InterPro" id="IPR036097">
    <property type="entry name" value="HisK_dim/P_sf"/>
</dbReference>
<feature type="coiled-coil region" evidence="17">
    <location>
        <begin position="414"/>
        <end position="466"/>
    </location>
</feature>
<keyword evidence="10" id="KW-0378">Hydrolase</keyword>
<keyword evidence="4" id="KW-1003">Cell membrane</keyword>
<dbReference type="SMART" id="SM00448">
    <property type="entry name" value="REC"/>
    <property type="match status" value="1"/>
</dbReference>
<dbReference type="PROSITE" id="PS50894">
    <property type="entry name" value="HPT"/>
    <property type="match status" value="1"/>
</dbReference>
<evidence type="ECO:0000256" key="5">
    <source>
        <dbReference type="ARBA" id="ARBA00022553"/>
    </source>
</evidence>
<keyword evidence="14 18" id="KW-0472">Membrane</keyword>
<dbReference type="InterPro" id="IPR005467">
    <property type="entry name" value="His_kinase_dom"/>
</dbReference>
<dbReference type="PROSITE" id="PS50109">
    <property type="entry name" value="HIS_KIN"/>
    <property type="match status" value="1"/>
</dbReference>
<dbReference type="Proteomes" id="UP000838160">
    <property type="component" value="Unassembled WGS sequence"/>
</dbReference>
<dbReference type="PANTHER" id="PTHR45339:SF1">
    <property type="entry name" value="HYBRID SIGNAL TRANSDUCTION HISTIDINE KINASE J"/>
    <property type="match status" value="1"/>
</dbReference>
<dbReference type="InterPro" id="IPR001789">
    <property type="entry name" value="Sig_transdc_resp-reg_receiver"/>
</dbReference>
<keyword evidence="17" id="KW-0175">Coiled coil</keyword>
<dbReference type="Gene3D" id="6.10.340.10">
    <property type="match status" value="1"/>
</dbReference>
<evidence type="ECO:0000313" key="24">
    <source>
        <dbReference type="Proteomes" id="UP000838160"/>
    </source>
</evidence>
<dbReference type="EC" id="2.7.13.3" evidence="3"/>
<keyword evidence="6 23" id="KW-0808">Transferase</keyword>
<gene>
    <name evidence="23" type="primary">torS</name>
    <name evidence="23" type="ORF">VHP8226_03323</name>
</gene>
<dbReference type="Pfam" id="PF02518">
    <property type="entry name" value="HATPase_c"/>
    <property type="match status" value="1"/>
</dbReference>